<feature type="region of interest" description="Disordered" evidence="5">
    <location>
        <begin position="1"/>
        <end position="20"/>
    </location>
</feature>
<dbReference type="Pfam" id="PF05182">
    <property type="entry name" value="Fip1"/>
    <property type="match status" value="1"/>
</dbReference>
<dbReference type="InterPro" id="IPR051187">
    <property type="entry name" value="Pre-mRNA_3'-end_processing_reg"/>
</dbReference>
<dbReference type="PANTHER" id="PTHR13484">
    <property type="entry name" value="FIP1-LIKE 1 PROTEIN"/>
    <property type="match status" value="1"/>
</dbReference>
<dbReference type="STRING" id="765915.A0A1Y2HTU4"/>
<sequence length="290" mass="31848">MTTTLTLCSTAPFPPANPSSRQAWCRRRWWRTQQVVVQPPQRIVHHCPSVILSAATANQSQSPASGNGSAAASTATAAGANTTLANVNFDTVHQIALYDGKPITEVPIESFDDKPWRRPGEDISDYFNFGFNEDTWKMYCDRQRALREEQTQLRRRFGGVCLFCFQVLPFDFHVCQLTRLALSLHAEHSNATHADPTSTCSPTQHPHPSLPPIPRTGLPASLPPPPLGMTPGMPPGMPPMQPPPGFGPAPPPLPMHTRPQPQTNMGLPQDTHARPPPISCNTHPRLPLDH</sequence>
<dbReference type="AlphaFoldDB" id="A0A1Y2HTU4"/>
<feature type="compositionally biased region" description="Polar residues" evidence="5">
    <location>
        <begin position="191"/>
        <end position="206"/>
    </location>
</feature>
<evidence type="ECO:0000313" key="7">
    <source>
        <dbReference type="EMBL" id="ORZ37929.1"/>
    </source>
</evidence>
<keyword evidence="3" id="KW-0507">mRNA processing</keyword>
<dbReference type="PANTHER" id="PTHR13484:SF0">
    <property type="entry name" value="PRE-MRNA 3'-END-PROCESSING FACTOR FIP1"/>
    <property type="match status" value="1"/>
</dbReference>
<dbReference type="InterPro" id="IPR007854">
    <property type="entry name" value="Fip1_dom"/>
</dbReference>
<gene>
    <name evidence="7" type="ORF">BCR44DRAFT_1387951</name>
</gene>
<dbReference type="OrthoDB" id="1917198at2759"/>
<protein>
    <submittedName>
        <fullName evidence="7">Fip1 motif-domain-containing protein</fullName>
    </submittedName>
</protein>
<evidence type="ECO:0000313" key="8">
    <source>
        <dbReference type="Proteomes" id="UP000193411"/>
    </source>
</evidence>
<proteinExistence type="inferred from homology"/>
<dbReference type="GO" id="GO:0006397">
    <property type="term" value="P:mRNA processing"/>
    <property type="evidence" value="ECO:0007669"/>
    <property type="project" value="UniProtKB-KW"/>
</dbReference>
<feature type="compositionally biased region" description="Pro residues" evidence="5">
    <location>
        <begin position="221"/>
        <end position="254"/>
    </location>
</feature>
<dbReference type="Proteomes" id="UP000193411">
    <property type="component" value="Unassembled WGS sequence"/>
</dbReference>
<evidence type="ECO:0000256" key="3">
    <source>
        <dbReference type="ARBA" id="ARBA00022664"/>
    </source>
</evidence>
<comment type="similarity">
    <text evidence="2">Belongs to the FIP1 family.</text>
</comment>
<evidence type="ECO:0000256" key="5">
    <source>
        <dbReference type="SAM" id="MobiDB-lite"/>
    </source>
</evidence>
<keyword evidence="4" id="KW-0539">Nucleus</keyword>
<accession>A0A1Y2HTU4</accession>
<evidence type="ECO:0000256" key="2">
    <source>
        <dbReference type="ARBA" id="ARBA00007459"/>
    </source>
</evidence>
<feature type="domain" description="Pre-mRNA polyadenylation factor Fip1" evidence="6">
    <location>
        <begin position="106"/>
        <end position="147"/>
    </location>
</feature>
<name>A0A1Y2HTU4_9FUNG</name>
<evidence type="ECO:0000256" key="4">
    <source>
        <dbReference type="ARBA" id="ARBA00023242"/>
    </source>
</evidence>
<keyword evidence="8" id="KW-1185">Reference proteome</keyword>
<reference evidence="7 8" key="1">
    <citation type="submission" date="2016-07" db="EMBL/GenBank/DDBJ databases">
        <title>Pervasive Adenine N6-methylation of Active Genes in Fungi.</title>
        <authorList>
            <consortium name="DOE Joint Genome Institute"/>
            <person name="Mondo S.J."/>
            <person name="Dannebaum R.O."/>
            <person name="Kuo R.C."/>
            <person name="Labutti K."/>
            <person name="Haridas S."/>
            <person name="Kuo A."/>
            <person name="Salamov A."/>
            <person name="Ahrendt S.R."/>
            <person name="Lipzen A."/>
            <person name="Sullivan W."/>
            <person name="Andreopoulos W.B."/>
            <person name="Clum A."/>
            <person name="Lindquist E."/>
            <person name="Daum C."/>
            <person name="Ramamoorthy G.K."/>
            <person name="Gryganskyi A."/>
            <person name="Culley D."/>
            <person name="Magnuson J.K."/>
            <person name="James T.Y."/>
            <person name="O'Malley M.A."/>
            <person name="Stajich J.E."/>
            <person name="Spatafora J.W."/>
            <person name="Visel A."/>
            <person name="Grigoriev I.V."/>
        </authorList>
    </citation>
    <scope>NUCLEOTIDE SEQUENCE [LARGE SCALE GENOMIC DNA]</scope>
    <source>
        <strain evidence="7 8">PL171</strain>
    </source>
</reference>
<evidence type="ECO:0000256" key="1">
    <source>
        <dbReference type="ARBA" id="ARBA00004123"/>
    </source>
</evidence>
<dbReference type="GO" id="GO:0005847">
    <property type="term" value="C:mRNA cleavage and polyadenylation specificity factor complex"/>
    <property type="evidence" value="ECO:0007669"/>
    <property type="project" value="TreeGrafter"/>
</dbReference>
<comment type="subcellular location">
    <subcellularLocation>
        <location evidence="1">Nucleus</location>
    </subcellularLocation>
</comment>
<organism evidence="7 8">
    <name type="scientific">Catenaria anguillulae PL171</name>
    <dbReference type="NCBI Taxonomy" id="765915"/>
    <lineage>
        <taxon>Eukaryota</taxon>
        <taxon>Fungi</taxon>
        <taxon>Fungi incertae sedis</taxon>
        <taxon>Blastocladiomycota</taxon>
        <taxon>Blastocladiomycetes</taxon>
        <taxon>Blastocladiales</taxon>
        <taxon>Catenariaceae</taxon>
        <taxon>Catenaria</taxon>
    </lineage>
</organism>
<comment type="caution">
    <text evidence="7">The sequence shown here is derived from an EMBL/GenBank/DDBJ whole genome shotgun (WGS) entry which is preliminary data.</text>
</comment>
<dbReference type="EMBL" id="MCFL01000010">
    <property type="protein sequence ID" value="ORZ37929.1"/>
    <property type="molecule type" value="Genomic_DNA"/>
</dbReference>
<evidence type="ECO:0000259" key="6">
    <source>
        <dbReference type="Pfam" id="PF05182"/>
    </source>
</evidence>
<feature type="region of interest" description="Disordered" evidence="5">
    <location>
        <begin position="191"/>
        <end position="290"/>
    </location>
</feature>